<dbReference type="Proteomes" id="UP000198607">
    <property type="component" value="Unassembled WGS sequence"/>
</dbReference>
<dbReference type="STRING" id="83767.SAMN05660652_03171"/>
<organism evidence="1 2">
    <name type="scientific">Propionivibrio dicarboxylicus</name>
    <dbReference type="NCBI Taxonomy" id="83767"/>
    <lineage>
        <taxon>Bacteria</taxon>
        <taxon>Pseudomonadati</taxon>
        <taxon>Pseudomonadota</taxon>
        <taxon>Betaproteobacteria</taxon>
        <taxon>Rhodocyclales</taxon>
        <taxon>Rhodocyclaceae</taxon>
        <taxon>Propionivibrio</taxon>
    </lineage>
</organism>
<evidence type="ECO:0000313" key="2">
    <source>
        <dbReference type="Proteomes" id="UP000198607"/>
    </source>
</evidence>
<reference evidence="1 2" key="1">
    <citation type="submission" date="2016-10" db="EMBL/GenBank/DDBJ databases">
        <authorList>
            <person name="de Groot N.N."/>
        </authorList>
    </citation>
    <scope>NUCLEOTIDE SEQUENCE [LARGE SCALE GENOMIC DNA]</scope>
    <source>
        <strain evidence="1 2">DSM 5885</strain>
    </source>
</reference>
<evidence type="ECO:0000313" key="1">
    <source>
        <dbReference type="EMBL" id="SDI28821.1"/>
    </source>
</evidence>
<keyword evidence="2" id="KW-1185">Reference proteome</keyword>
<gene>
    <name evidence="1" type="ORF">SAMN05660652_03171</name>
</gene>
<protein>
    <recommendedName>
        <fullName evidence="3">SpoIIAA-like</fullName>
    </recommendedName>
</protein>
<name>A0A1G8JCM0_9RHOO</name>
<evidence type="ECO:0008006" key="3">
    <source>
        <dbReference type="Google" id="ProtNLM"/>
    </source>
</evidence>
<dbReference type="RefSeq" id="WP_091938909.1">
    <property type="nucleotide sequence ID" value="NZ_FNCY01000016.1"/>
</dbReference>
<accession>A0A1G8JCM0</accession>
<dbReference type="AlphaFoldDB" id="A0A1G8JCM0"/>
<sequence>MPYQTEREAHGIYQKFWGDLLPPALFDSLKAIPETPDFPSLRYIIKDYREVRIFDIGVKTLLEGLALNMHWKHINPHIVVAVITTDPEIIDVCRTALTYPFDAYPRKVFSTLEDARAWIAGFEKK</sequence>
<dbReference type="EMBL" id="FNCY01000016">
    <property type="protein sequence ID" value="SDI28821.1"/>
    <property type="molecule type" value="Genomic_DNA"/>
</dbReference>
<dbReference type="OrthoDB" id="9180784at2"/>
<proteinExistence type="predicted"/>